<gene>
    <name evidence="2" type="ORF">BDV35DRAFT_361370</name>
</gene>
<dbReference type="Proteomes" id="UP000325434">
    <property type="component" value="Unassembled WGS sequence"/>
</dbReference>
<name>A0A5N6GU41_ASPFL</name>
<dbReference type="AlphaFoldDB" id="A0A5N6GU41"/>
<accession>A0A5N6GU41</accession>
<keyword evidence="1" id="KW-0812">Transmembrane</keyword>
<organism evidence="2">
    <name type="scientific">Aspergillus flavus</name>
    <dbReference type="NCBI Taxonomy" id="5059"/>
    <lineage>
        <taxon>Eukaryota</taxon>
        <taxon>Fungi</taxon>
        <taxon>Dikarya</taxon>
        <taxon>Ascomycota</taxon>
        <taxon>Pezizomycotina</taxon>
        <taxon>Eurotiomycetes</taxon>
        <taxon>Eurotiomycetidae</taxon>
        <taxon>Eurotiales</taxon>
        <taxon>Aspergillaceae</taxon>
        <taxon>Aspergillus</taxon>
        <taxon>Aspergillus subgen. Circumdati</taxon>
    </lineage>
</organism>
<sequence>MSCRRFLIELAWYVLLCCAFTLLMTFGCVGYLFYVGCEIMYDCLYEDKGIYA</sequence>
<evidence type="ECO:0000313" key="2">
    <source>
        <dbReference type="EMBL" id="KAB8243963.1"/>
    </source>
</evidence>
<keyword evidence="1" id="KW-1133">Transmembrane helix</keyword>
<proteinExistence type="predicted"/>
<dbReference type="PROSITE" id="PS51257">
    <property type="entry name" value="PROKAR_LIPOPROTEIN"/>
    <property type="match status" value="1"/>
</dbReference>
<reference evidence="2" key="1">
    <citation type="submission" date="2019-04" db="EMBL/GenBank/DDBJ databases">
        <title>Friends and foes A comparative genomics study of 23 Aspergillus species from section Flavi.</title>
        <authorList>
            <consortium name="DOE Joint Genome Institute"/>
            <person name="Kjaerbolling I."/>
            <person name="Vesth T."/>
            <person name="Frisvad J.C."/>
            <person name="Nybo J.L."/>
            <person name="Theobald S."/>
            <person name="Kildgaard S."/>
            <person name="Isbrandt T."/>
            <person name="Kuo A."/>
            <person name="Sato A."/>
            <person name="Lyhne E.K."/>
            <person name="Kogle M.E."/>
            <person name="Wiebenga A."/>
            <person name="Kun R.S."/>
            <person name="Lubbers R.J."/>
            <person name="Makela M.R."/>
            <person name="Barry K."/>
            <person name="Chovatia M."/>
            <person name="Clum A."/>
            <person name="Daum C."/>
            <person name="Haridas S."/>
            <person name="He G."/>
            <person name="LaButti K."/>
            <person name="Lipzen A."/>
            <person name="Mondo S."/>
            <person name="Riley R."/>
            <person name="Salamov A."/>
            <person name="Simmons B.A."/>
            <person name="Magnuson J.K."/>
            <person name="Henrissat B."/>
            <person name="Mortensen U.H."/>
            <person name="Larsen T.O."/>
            <person name="Devries R.P."/>
            <person name="Grigoriev I.V."/>
            <person name="Machida M."/>
            <person name="Baker S.E."/>
            <person name="Andersen M.R."/>
        </authorList>
    </citation>
    <scope>NUCLEOTIDE SEQUENCE [LARGE SCALE GENOMIC DNA]</scope>
    <source>
        <strain evidence="2">CBS 121.62</strain>
    </source>
</reference>
<dbReference type="EMBL" id="ML734634">
    <property type="protein sequence ID" value="KAB8243963.1"/>
    <property type="molecule type" value="Genomic_DNA"/>
</dbReference>
<protein>
    <submittedName>
        <fullName evidence="2">Uncharacterized protein</fullName>
    </submittedName>
</protein>
<keyword evidence="1" id="KW-0472">Membrane</keyword>
<feature type="transmembrane region" description="Helical" evidence="1">
    <location>
        <begin position="12"/>
        <end position="34"/>
    </location>
</feature>
<evidence type="ECO:0000256" key="1">
    <source>
        <dbReference type="SAM" id="Phobius"/>
    </source>
</evidence>